<dbReference type="CDD" id="cd01949">
    <property type="entry name" value="GGDEF"/>
    <property type="match status" value="1"/>
</dbReference>
<dbReference type="Pfam" id="PF01590">
    <property type="entry name" value="GAF"/>
    <property type="match status" value="1"/>
</dbReference>
<dbReference type="InterPro" id="IPR050469">
    <property type="entry name" value="Diguanylate_Cyclase"/>
</dbReference>
<dbReference type="PANTHER" id="PTHR45138:SF24">
    <property type="entry name" value="DIGUANYLATE CYCLASE DGCC-RELATED"/>
    <property type="match status" value="1"/>
</dbReference>
<dbReference type="GO" id="GO:1902201">
    <property type="term" value="P:negative regulation of bacterial-type flagellum-dependent cell motility"/>
    <property type="evidence" value="ECO:0007669"/>
    <property type="project" value="TreeGrafter"/>
</dbReference>
<dbReference type="GO" id="GO:0005886">
    <property type="term" value="C:plasma membrane"/>
    <property type="evidence" value="ECO:0007669"/>
    <property type="project" value="TreeGrafter"/>
</dbReference>
<dbReference type="Gene3D" id="3.30.70.270">
    <property type="match status" value="1"/>
</dbReference>
<feature type="domain" description="GGDEF" evidence="1">
    <location>
        <begin position="191"/>
        <end position="322"/>
    </location>
</feature>
<dbReference type="InterPro" id="IPR000160">
    <property type="entry name" value="GGDEF_dom"/>
</dbReference>
<organism evidence="2 3">
    <name type="scientific">Mycolicibacterium iranicum</name>
    <name type="common">Mycobacterium iranicum</name>
    <dbReference type="NCBI Taxonomy" id="912594"/>
    <lineage>
        <taxon>Bacteria</taxon>
        <taxon>Bacillati</taxon>
        <taxon>Actinomycetota</taxon>
        <taxon>Actinomycetes</taxon>
        <taxon>Mycobacteriales</taxon>
        <taxon>Mycobacteriaceae</taxon>
        <taxon>Mycolicibacterium</taxon>
    </lineage>
</organism>
<evidence type="ECO:0000313" key="3">
    <source>
        <dbReference type="Proteomes" id="UP000550501"/>
    </source>
</evidence>
<dbReference type="InterPro" id="IPR029016">
    <property type="entry name" value="GAF-like_dom_sf"/>
</dbReference>
<dbReference type="SUPFAM" id="SSF55073">
    <property type="entry name" value="Nucleotide cyclase"/>
    <property type="match status" value="1"/>
</dbReference>
<dbReference type="GO" id="GO:0043709">
    <property type="term" value="P:cell adhesion involved in single-species biofilm formation"/>
    <property type="evidence" value="ECO:0007669"/>
    <property type="project" value="TreeGrafter"/>
</dbReference>
<comment type="caution">
    <text evidence="2">The sequence shown here is derived from an EMBL/GenBank/DDBJ whole genome shotgun (WGS) entry which is preliminary data.</text>
</comment>
<dbReference type="PANTHER" id="PTHR45138">
    <property type="entry name" value="REGULATORY COMPONENTS OF SENSORY TRANSDUCTION SYSTEM"/>
    <property type="match status" value="1"/>
</dbReference>
<evidence type="ECO:0000259" key="1">
    <source>
        <dbReference type="PROSITE" id="PS50887"/>
    </source>
</evidence>
<dbReference type="Proteomes" id="UP000550501">
    <property type="component" value="Unassembled WGS sequence"/>
</dbReference>
<proteinExistence type="predicted"/>
<dbReference type="SMART" id="SM00065">
    <property type="entry name" value="GAF"/>
    <property type="match status" value="1"/>
</dbReference>
<dbReference type="SUPFAM" id="SSF55781">
    <property type="entry name" value="GAF domain-like"/>
    <property type="match status" value="1"/>
</dbReference>
<gene>
    <name evidence="2" type="ORF">FHR72_001901</name>
</gene>
<dbReference type="AlphaFoldDB" id="A0A839Q4M9"/>
<dbReference type="InterPro" id="IPR043128">
    <property type="entry name" value="Rev_trsase/Diguanyl_cyclase"/>
</dbReference>
<reference evidence="2 3" key="1">
    <citation type="submission" date="2020-08" db="EMBL/GenBank/DDBJ databases">
        <title>The Agave Microbiome: Exploring the role of microbial communities in plant adaptations to desert environments.</title>
        <authorList>
            <person name="Partida-Martinez L.P."/>
        </authorList>
    </citation>
    <scope>NUCLEOTIDE SEQUENCE [LARGE SCALE GENOMIC DNA]</scope>
    <source>
        <strain evidence="2 3">AT2.18</strain>
    </source>
</reference>
<dbReference type="GO" id="GO:0052621">
    <property type="term" value="F:diguanylate cyclase activity"/>
    <property type="evidence" value="ECO:0007669"/>
    <property type="project" value="TreeGrafter"/>
</dbReference>
<accession>A0A839Q4M9</accession>
<dbReference type="InterPro" id="IPR029787">
    <property type="entry name" value="Nucleotide_cyclase"/>
</dbReference>
<evidence type="ECO:0000313" key="2">
    <source>
        <dbReference type="EMBL" id="MBB2990433.1"/>
    </source>
</evidence>
<dbReference type="Pfam" id="PF00990">
    <property type="entry name" value="GGDEF"/>
    <property type="match status" value="1"/>
</dbReference>
<dbReference type="NCBIfam" id="TIGR00254">
    <property type="entry name" value="GGDEF"/>
    <property type="match status" value="1"/>
</dbReference>
<dbReference type="RefSeq" id="WP_183467664.1">
    <property type="nucleotide sequence ID" value="NZ_JACHVU010000003.1"/>
</dbReference>
<dbReference type="EMBL" id="JACHVU010000003">
    <property type="protein sequence ID" value="MBB2990433.1"/>
    <property type="molecule type" value="Genomic_DNA"/>
</dbReference>
<keyword evidence="3" id="KW-1185">Reference proteome</keyword>
<protein>
    <submittedName>
        <fullName evidence="2">Diguanylate cyclase (GGDEF)-like protein</fullName>
    </submittedName>
</protein>
<dbReference type="SMART" id="SM00267">
    <property type="entry name" value="GGDEF"/>
    <property type="match status" value="1"/>
</dbReference>
<sequence>MTRAVMSTRNSKDALEVIAEESRAALGAASFSISRWQRESGVLRTLINVGDLGPGEQRWPANEIYPLADYRLVTELLRHGRPYVTSVDDHPPDSPATSLIRSLNKESELAVPIMCHGSMWGELWATGTAGRRFGAADIELLQAIASQVSGAIGAAEIFGRISRYAYEDPLTGLANRRALDDRLRHLHTEDVPVTLLIGDIDGLKQVNDQEGHPAGDAVIRAVADVLSAVSSSVPGALVARLGGDEFCVLLPEHTLGDAERIAQDASRQLDTEGPHGVSLCWGAASGRPLPHNHQELVAAADAAMVAAKGEGPGRLRLNTHDDPVPALLSAANRRRRARRAIDDLVPRCVETLDHSACRTLEDALAILVSELRVVVSATGWTVLATAGRGEQLEIFGGLSSWQDTSAVMRLFGSTDSSYALATYPAAAHAIDNGSAFVAAVDDPASDRDEGVLLQALGHNAVLCVGARHAHRGYVLKLYAERPLALHEIAPYARVLVHYCLSRFPPAPRRA</sequence>
<dbReference type="Gene3D" id="3.30.450.40">
    <property type="match status" value="1"/>
</dbReference>
<dbReference type="PROSITE" id="PS50887">
    <property type="entry name" value="GGDEF"/>
    <property type="match status" value="1"/>
</dbReference>
<dbReference type="InterPro" id="IPR003018">
    <property type="entry name" value="GAF"/>
</dbReference>
<name>A0A839Q4M9_MYCIR</name>